<keyword evidence="3 9" id="KW-0418">Kinase</keyword>
<dbReference type="PANTHER" id="PTHR43289">
    <property type="entry name" value="MITOGEN-ACTIVATED PROTEIN KINASE KINASE KINASE 20-RELATED"/>
    <property type="match status" value="1"/>
</dbReference>
<sequence>MTTQPVDPTGAVARLGEYRLHGVLGEGGMGVVHLGTDPSGRAVAVKVLRDHVAHDPVARARLAREVSTLRRVDHPAVAPFLGADVDGPRPYLVTRYVPGEPLDAWVREHGPLHGRELRDMARTLADALDAIHAAGVVHRDLKPGNVLVAGGSPVVIDFGIAHVADESRLTSTGLVMGTPGYLPPELLDGQDVSPATDLWGYAATLAFAGTGRPPFGGGRTEAILDRVRRGASDLDGLEPWMQQVVRAGLDPDPAGRPSLGTIRRVLEDPASAPRLLPPLPVPSRGGSSAVGAAATEPVPSGGAASAVTPAGRVDAFVSGATAPVGAPRVSVSGAGAARPVGVGATEPVVTDPDADDAPSRPLDRLTAWASRVGRPGRSTTSEAPLPPSAPLAQSTSVGEAPTAAQPVVATRVMPAVPTPPVARPTTPAGPPPQRYATFRPEASAPVPTPARAAPPVRPGGPWTGRPAGGTFTAGPYGASPAPVAPRPVSMRGGTVFALGLLLVALTAHRPGLGILVALGWSWLARFVDRVVTSVLLRRAARGRRDTDVAVATLASPWHLVGSGFSALVAGVVPVLVGAGFVVGLRAMAGDVVGLPVGTASRLMVGAAAAAVVAWWGPGGSTVRRGTRTIVRSVAPGRAGAVVLTVAAVVSAAVLALLTQSTGWELTWWPLDGLERLVPAAARALGL</sequence>
<dbReference type="Proteomes" id="UP000004367">
    <property type="component" value="Unassembled WGS sequence"/>
</dbReference>
<keyword evidence="1" id="KW-0808">Transferase</keyword>
<dbReference type="PROSITE" id="PS00108">
    <property type="entry name" value="PROTEIN_KINASE_ST"/>
    <property type="match status" value="1"/>
</dbReference>
<keyword evidence="7" id="KW-1133">Transmembrane helix</keyword>
<dbReference type="STRING" id="1089455.MOPEL_071_00010"/>
<evidence type="ECO:0000256" key="3">
    <source>
        <dbReference type="ARBA" id="ARBA00022777"/>
    </source>
</evidence>
<proteinExistence type="predicted"/>
<keyword evidence="4 5" id="KW-0067">ATP-binding</keyword>
<evidence type="ECO:0000256" key="2">
    <source>
        <dbReference type="ARBA" id="ARBA00022741"/>
    </source>
</evidence>
<dbReference type="EMBL" id="BAFE01000051">
    <property type="protein sequence ID" value="GAB48287.1"/>
    <property type="molecule type" value="Genomic_DNA"/>
</dbReference>
<dbReference type="SUPFAM" id="SSF56112">
    <property type="entry name" value="Protein kinase-like (PK-like)"/>
    <property type="match status" value="1"/>
</dbReference>
<dbReference type="RefSeq" id="WP_009482185.1">
    <property type="nucleotide sequence ID" value="NZ_BAFE01000051.1"/>
</dbReference>
<dbReference type="SMART" id="SM00220">
    <property type="entry name" value="S_TKc"/>
    <property type="match status" value="1"/>
</dbReference>
<keyword evidence="2 5" id="KW-0547">Nucleotide-binding</keyword>
<dbReference type="PROSITE" id="PS50011">
    <property type="entry name" value="PROTEIN_KINASE_DOM"/>
    <property type="match status" value="1"/>
</dbReference>
<evidence type="ECO:0000259" key="8">
    <source>
        <dbReference type="PROSITE" id="PS50011"/>
    </source>
</evidence>
<feature type="transmembrane region" description="Helical" evidence="7">
    <location>
        <begin position="495"/>
        <end position="523"/>
    </location>
</feature>
<dbReference type="PROSITE" id="PS00107">
    <property type="entry name" value="PROTEIN_KINASE_ATP"/>
    <property type="match status" value="1"/>
</dbReference>
<keyword evidence="10" id="KW-1185">Reference proteome</keyword>
<evidence type="ECO:0000313" key="9">
    <source>
        <dbReference type="EMBL" id="GAB48287.1"/>
    </source>
</evidence>
<gene>
    <name evidence="9" type="ORF">MOPEL_071_00010</name>
</gene>
<feature type="compositionally biased region" description="Low complexity" evidence="6">
    <location>
        <begin position="282"/>
        <end position="294"/>
    </location>
</feature>
<feature type="region of interest" description="Disordered" evidence="6">
    <location>
        <begin position="270"/>
        <end position="305"/>
    </location>
</feature>
<keyword evidence="7" id="KW-0812">Transmembrane</keyword>
<dbReference type="CDD" id="cd14014">
    <property type="entry name" value="STKc_PknB_like"/>
    <property type="match status" value="1"/>
</dbReference>
<organism evidence="9 10">
    <name type="scientific">Mobilicoccus pelagius NBRC 104925</name>
    <dbReference type="NCBI Taxonomy" id="1089455"/>
    <lineage>
        <taxon>Bacteria</taxon>
        <taxon>Bacillati</taxon>
        <taxon>Actinomycetota</taxon>
        <taxon>Actinomycetes</taxon>
        <taxon>Micrococcales</taxon>
        <taxon>Dermatophilaceae</taxon>
        <taxon>Mobilicoccus</taxon>
    </lineage>
</organism>
<feature type="transmembrane region" description="Helical" evidence="7">
    <location>
        <begin position="563"/>
        <end position="584"/>
    </location>
</feature>
<dbReference type="GO" id="GO:0005524">
    <property type="term" value="F:ATP binding"/>
    <property type="evidence" value="ECO:0007669"/>
    <property type="project" value="UniProtKB-UniRule"/>
</dbReference>
<reference evidence="9 10" key="1">
    <citation type="submission" date="2012-02" db="EMBL/GenBank/DDBJ databases">
        <title>Whole genome shotgun sequence of Mobilicoccus pelagius NBRC 104925.</title>
        <authorList>
            <person name="Yoshida Y."/>
            <person name="Hosoyama A."/>
            <person name="Tsuchikane K."/>
            <person name="Katsumata H."/>
            <person name="Yamazaki S."/>
            <person name="Fujita N."/>
        </authorList>
    </citation>
    <scope>NUCLEOTIDE SEQUENCE [LARGE SCALE GENOMIC DNA]</scope>
    <source>
        <strain evidence="9 10">NBRC 104925</strain>
    </source>
</reference>
<evidence type="ECO:0000256" key="4">
    <source>
        <dbReference type="ARBA" id="ARBA00022840"/>
    </source>
</evidence>
<protein>
    <submittedName>
        <fullName evidence="9">Putative serine/threonine protein kinase</fullName>
    </submittedName>
</protein>
<feature type="region of interest" description="Disordered" evidence="6">
    <location>
        <begin position="369"/>
        <end position="403"/>
    </location>
</feature>
<feature type="region of interest" description="Disordered" evidence="6">
    <location>
        <begin position="439"/>
        <end position="462"/>
    </location>
</feature>
<dbReference type="InterPro" id="IPR011009">
    <property type="entry name" value="Kinase-like_dom_sf"/>
</dbReference>
<feature type="binding site" evidence="5">
    <location>
        <position position="46"/>
    </location>
    <ligand>
        <name>ATP</name>
        <dbReference type="ChEBI" id="CHEBI:30616"/>
    </ligand>
</feature>
<dbReference type="GO" id="GO:0004674">
    <property type="term" value="F:protein serine/threonine kinase activity"/>
    <property type="evidence" value="ECO:0007669"/>
    <property type="project" value="UniProtKB-KW"/>
</dbReference>
<evidence type="ECO:0000256" key="5">
    <source>
        <dbReference type="PROSITE-ProRule" id="PRU10141"/>
    </source>
</evidence>
<evidence type="ECO:0000256" key="7">
    <source>
        <dbReference type="SAM" id="Phobius"/>
    </source>
</evidence>
<evidence type="ECO:0000256" key="6">
    <source>
        <dbReference type="SAM" id="MobiDB-lite"/>
    </source>
</evidence>
<dbReference type="AlphaFoldDB" id="H5URC9"/>
<dbReference type="Pfam" id="PF00069">
    <property type="entry name" value="Pkinase"/>
    <property type="match status" value="1"/>
</dbReference>
<evidence type="ECO:0000313" key="10">
    <source>
        <dbReference type="Proteomes" id="UP000004367"/>
    </source>
</evidence>
<dbReference type="InterPro" id="IPR000719">
    <property type="entry name" value="Prot_kinase_dom"/>
</dbReference>
<evidence type="ECO:0000256" key="1">
    <source>
        <dbReference type="ARBA" id="ARBA00022679"/>
    </source>
</evidence>
<dbReference type="eggNOG" id="COG0515">
    <property type="taxonomic scope" value="Bacteria"/>
</dbReference>
<dbReference type="Gene3D" id="1.10.510.10">
    <property type="entry name" value="Transferase(Phosphotransferase) domain 1"/>
    <property type="match status" value="1"/>
</dbReference>
<keyword evidence="9" id="KW-0723">Serine/threonine-protein kinase</keyword>
<accession>H5URC9</accession>
<dbReference type="InterPro" id="IPR017441">
    <property type="entry name" value="Protein_kinase_ATP_BS"/>
</dbReference>
<keyword evidence="7" id="KW-0472">Membrane</keyword>
<feature type="transmembrane region" description="Helical" evidence="7">
    <location>
        <begin position="591"/>
        <end position="616"/>
    </location>
</feature>
<dbReference type="Gene3D" id="3.30.200.20">
    <property type="entry name" value="Phosphorylase Kinase, domain 1"/>
    <property type="match status" value="1"/>
</dbReference>
<feature type="transmembrane region" description="Helical" evidence="7">
    <location>
        <begin position="636"/>
        <end position="657"/>
    </location>
</feature>
<dbReference type="PANTHER" id="PTHR43289:SF34">
    <property type="entry name" value="SERINE_THREONINE-PROTEIN KINASE YBDM-RELATED"/>
    <property type="match status" value="1"/>
</dbReference>
<comment type="caution">
    <text evidence="9">The sequence shown here is derived from an EMBL/GenBank/DDBJ whole genome shotgun (WGS) entry which is preliminary data.</text>
</comment>
<dbReference type="InterPro" id="IPR008271">
    <property type="entry name" value="Ser/Thr_kinase_AS"/>
</dbReference>
<feature type="domain" description="Protein kinase" evidence="8">
    <location>
        <begin position="18"/>
        <end position="275"/>
    </location>
</feature>
<name>H5URC9_9MICO</name>